<dbReference type="InParanoid" id="A0A165B349"/>
<reference evidence="2 3" key="1">
    <citation type="journal article" date="2016" name="Mol. Biol. Evol.">
        <title>Comparative Genomics of Early-Diverging Mushroom-Forming Fungi Provides Insights into the Origins of Lignocellulose Decay Capabilities.</title>
        <authorList>
            <person name="Nagy L.G."/>
            <person name="Riley R."/>
            <person name="Tritt A."/>
            <person name="Adam C."/>
            <person name="Daum C."/>
            <person name="Floudas D."/>
            <person name="Sun H."/>
            <person name="Yadav J.S."/>
            <person name="Pangilinan J."/>
            <person name="Larsson K.H."/>
            <person name="Matsuura K."/>
            <person name="Barry K."/>
            <person name="Labutti K."/>
            <person name="Kuo R."/>
            <person name="Ohm R.A."/>
            <person name="Bhattacharya S.S."/>
            <person name="Shirouzu T."/>
            <person name="Yoshinaga Y."/>
            <person name="Martin F.M."/>
            <person name="Grigoriev I.V."/>
            <person name="Hibbett D.S."/>
        </authorList>
    </citation>
    <scope>NUCLEOTIDE SEQUENCE [LARGE SCALE GENOMIC DNA]</scope>
    <source>
        <strain evidence="2 3">HHB12029</strain>
    </source>
</reference>
<accession>A0A165B349</accession>
<proteinExistence type="predicted"/>
<organism evidence="2 3">
    <name type="scientific">Exidia glandulosa HHB12029</name>
    <dbReference type="NCBI Taxonomy" id="1314781"/>
    <lineage>
        <taxon>Eukaryota</taxon>
        <taxon>Fungi</taxon>
        <taxon>Dikarya</taxon>
        <taxon>Basidiomycota</taxon>
        <taxon>Agaricomycotina</taxon>
        <taxon>Agaricomycetes</taxon>
        <taxon>Auriculariales</taxon>
        <taxon>Exidiaceae</taxon>
        <taxon>Exidia</taxon>
    </lineage>
</organism>
<dbReference type="EMBL" id="KV426571">
    <property type="protein sequence ID" value="KZV79737.1"/>
    <property type="molecule type" value="Genomic_DNA"/>
</dbReference>
<gene>
    <name evidence="2" type="ORF">EXIGLDRAFT_781919</name>
</gene>
<sequence length="367" mass="40435">MPPKRNAKASKGSVADAPSVPAPTLIRQPLLPPDRLLPPSIDWNAVTEAAASTARVVPPQPRAPSHPLEDELLQRGTARYAVQFAKECPLRDEAGLKGFALYPCVRARVLQHDDCTELYLCQVRSFWPLYPLATEVLDIADYGGAEALLEHILLKPNDQPKGTFRLPLWLYQPLRILIHEIAHTWFWRRWYVGDLEGGLLRMRQYEAYKIDVLNALCKELFEFRKLGTSTREFYPASLHWRCTGEGSKAALKLRNDPTRRPIRPRTTARKPTKVVRDESELTEPDADDEMDVDKNDGVAASNEGESSGAGAREQAPAVPQGPLPPPGDGNITGTGKGATPKSPGAQHMQLPPELANASVLGSMLPGV</sequence>
<evidence type="ECO:0000313" key="2">
    <source>
        <dbReference type="EMBL" id="KZV79737.1"/>
    </source>
</evidence>
<keyword evidence="3" id="KW-1185">Reference proteome</keyword>
<name>A0A165B349_EXIGL</name>
<feature type="compositionally biased region" description="Basic residues" evidence="1">
    <location>
        <begin position="260"/>
        <end position="273"/>
    </location>
</feature>
<feature type="region of interest" description="Disordered" evidence="1">
    <location>
        <begin position="251"/>
        <end position="367"/>
    </location>
</feature>
<feature type="compositionally biased region" description="Acidic residues" evidence="1">
    <location>
        <begin position="280"/>
        <end position="291"/>
    </location>
</feature>
<evidence type="ECO:0000256" key="1">
    <source>
        <dbReference type="SAM" id="MobiDB-lite"/>
    </source>
</evidence>
<evidence type="ECO:0000313" key="3">
    <source>
        <dbReference type="Proteomes" id="UP000077266"/>
    </source>
</evidence>
<dbReference type="Proteomes" id="UP000077266">
    <property type="component" value="Unassembled WGS sequence"/>
</dbReference>
<feature type="region of interest" description="Disordered" evidence="1">
    <location>
        <begin position="1"/>
        <end position="31"/>
    </location>
</feature>
<dbReference type="AlphaFoldDB" id="A0A165B349"/>
<protein>
    <submittedName>
        <fullName evidence="2">Uncharacterized protein</fullName>
    </submittedName>
</protein>